<name>A0A7C4I0V9_CALS0</name>
<evidence type="ECO:0000256" key="4">
    <source>
        <dbReference type="ARBA" id="ARBA00022723"/>
    </source>
</evidence>
<evidence type="ECO:0000256" key="6">
    <source>
        <dbReference type="ARBA" id="ARBA00022771"/>
    </source>
</evidence>
<feature type="domain" description="Toprim" evidence="16">
    <location>
        <begin position="598"/>
        <end position="754"/>
    </location>
</feature>
<dbReference type="InterPro" id="IPR005736">
    <property type="entry name" value="Reverse_gyrase"/>
</dbReference>
<feature type="domain" description="Topo IA-type catalytic" evidence="19">
    <location>
        <begin position="770"/>
        <end position="1168"/>
    </location>
</feature>
<dbReference type="GO" id="GO:0006265">
    <property type="term" value="P:DNA topological change"/>
    <property type="evidence" value="ECO:0007669"/>
    <property type="project" value="InterPro"/>
</dbReference>
<dbReference type="GO" id="GO:0003677">
    <property type="term" value="F:DNA binding"/>
    <property type="evidence" value="ECO:0007669"/>
    <property type="project" value="UniProtKB-KW"/>
</dbReference>
<evidence type="ECO:0000256" key="13">
    <source>
        <dbReference type="ARBA" id="ARBA00049360"/>
    </source>
</evidence>
<dbReference type="Gene3D" id="2.60.510.20">
    <property type="match status" value="1"/>
</dbReference>
<protein>
    <recommendedName>
        <fullName evidence="15">Reverse gyrase</fullName>
    </recommendedName>
</protein>
<dbReference type="Gene3D" id="1.10.290.10">
    <property type="entry name" value="Topoisomerase I, domain 4"/>
    <property type="match status" value="1"/>
</dbReference>
<keyword evidence="11 15" id="KW-0413">Isomerase</keyword>
<dbReference type="InterPro" id="IPR003602">
    <property type="entry name" value="Topo_IA_DNA-bd_dom"/>
</dbReference>
<evidence type="ECO:0000256" key="3">
    <source>
        <dbReference type="ARBA" id="ARBA00022490"/>
    </source>
</evidence>
<evidence type="ECO:0000259" key="16">
    <source>
        <dbReference type="PROSITE" id="PS50880"/>
    </source>
</evidence>
<evidence type="ECO:0000259" key="17">
    <source>
        <dbReference type="PROSITE" id="PS51192"/>
    </source>
</evidence>
<dbReference type="Gene3D" id="1.10.460.10">
    <property type="entry name" value="Topoisomerase I, domain 2"/>
    <property type="match status" value="1"/>
</dbReference>
<dbReference type="GO" id="GO:0005524">
    <property type="term" value="F:ATP binding"/>
    <property type="evidence" value="ECO:0007669"/>
    <property type="project" value="UniProtKB-KW"/>
</dbReference>
<comment type="caution">
    <text evidence="21">The sequence shown here is derived from an EMBL/GenBank/DDBJ whole genome shotgun (WGS) entry which is preliminary data.</text>
</comment>
<dbReference type="GO" id="GO:0005737">
    <property type="term" value="C:cytoplasm"/>
    <property type="evidence" value="ECO:0007669"/>
    <property type="project" value="UniProtKB-SubCell"/>
</dbReference>
<dbReference type="PROSITE" id="PS52036">
    <property type="entry name" value="ZF_RG_N"/>
    <property type="match status" value="1"/>
</dbReference>
<feature type="domain" description="RG N-terminal-type" evidence="18">
    <location>
        <begin position="1"/>
        <end position="39"/>
    </location>
</feature>
<dbReference type="AlphaFoldDB" id="A0A7C4I0V9"/>
<keyword evidence="4 15" id="KW-0479">Metal-binding</keyword>
<dbReference type="InterPro" id="IPR003601">
    <property type="entry name" value="Topo_IA_2"/>
</dbReference>
<accession>A0A7C4I0V9</accession>
<feature type="domain" description="Helicase ATP-binding" evidence="17">
    <location>
        <begin position="75"/>
        <end position="277"/>
    </location>
</feature>
<sequence length="1175" mass="133333">MKSIYVSLCPNCGGEITDEELVGRGVCGRCVLQDGRLKPGKYTKALELEEEYRAFADFFSRVVGSPPWSLQRTWAKRALLGRSFSIVSPTGTGKTTFFIAMAIYQASKGKKSYIIVPTSLLAQHIHERTLSMAAKHGEKAAKIAAYYSGMKKSEAEEMLQKIRDGEFGILITTDRFLNTRFELLRGKKFFYIFVDDVDSFLKSPRNIDKILLLMGFEEKEIERHLKLVSARSGESEAEEYASKEIARPDSVLLVAGATMKGRRTKRIRLFRRLLNFEPGGSIEFVRNISNMYLHQSKKMWEQVAELVKTHGGGCLIFVPQTAGVESAKELAKFLNSQRISAYAYEKMDTKMLKRFELGEYDVLVGVASTRSPLARGIDLPERIRYVIFAGVPRRELNVSWREHRPSMLLSLIRNLYSILREKNESELVQVMGMLKKCVPTDREVLESVREGLESSKQPEGFAGYVYSAVTRAHQLLKTCIGEEELRRVAENLDMKIRVDENGISIILPDIDGYVQASGRSSRMFAGGITRGISILIVDDEKAFRGIMRALETIYEETFQEYSLEHAREEFKQCDRDRQFLREVRTGSASIESLDILRSSLIIVESPTKARTLAYFFGKPARRVVDGLTVYESVGEGYVACLTACQGHLVDITTSHGFHGVWIHDGEFVPMYVDIRRCSKCGEQFTDSEVCPNCGSDKYFSKLSIIESLRKLALEFDHVFIATDPDTEGEKIGYDLYVSIWPFNKRIERLELHEITRKALRDAFKSPRSVSLPLVEAQVVRRIEDRWVGFELSRRLWEFFGEKHLSAGRVQTPVLGWIIQRMEEARKKKLVANVTFEDGSELMLENIEDVDMVKKLYAEGALNVEVADVKYVETVAPAVKPYTTDSLLRDASIFLRMSAADAMDAAQTLFESGLITYHRTGATYVSSTGLSVARSYLEENFPGLFVARHHGEPGAHECIRPTKPLSRKQLELYLQSGLIRVPMRIGDRELMLYDLVFRRFMASQMKDALVRRQMCNLMVLGKTYRVERVVEVLEPGFLNLYQTIKTVKALEPGVHKVLNLQIKSVQAAPFFREGDIIALMRERGIGRPSTYAQVLNLLYKRRYIFNDGGRVLATKLGKTVYNYLVSNFGSFVSETLTKRLEELMESIESGKVSYQEVLKELYGETSQISKTSAKAA</sequence>
<dbReference type="GO" id="GO:0016787">
    <property type="term" value="F:hydrolase activity"/>
    <property type="evidence" value="ECO:0007669"/>
    <property type="project" value="UniProtKB-KW"/>
</dbReference>
<dbReference type="EMBL" id="DTCM01000032">
    <property type="protein sequence ID" value="HGL40569.1"/>
    <property type="molecule type" value="Genomic_DNA"/>
</dbReference>
<dbReference type="PROSITE" id="PS51192">
    <property type="entry name" value="HELICASE_ATP_BIND_1"/>
    <property type="match status" value="1"/>
</dbReference>
<dbReference type="InterPro" id="IPR011545">
    <property type="entry name" value="DEAD/DEAH_box_helicase_dom"/>
</dbReference>
<evidence type="ECO:0000256" key="15">
    <source>
        <dbReference type="RuleBase" id="RU004026"/>
    </source>
</evidence>
<evidence type="ECO:0000256" key="2">
    <source>
        <dbReference type="ARBA" id="ARBA00011245"/>
    </source>
</evidence>
<keyword evidence="21" id="KW-0378">Hydrolase</keyword>
<dbReference type="SUPFAM" id="SSF56712">
    <property type="entry name" value="Prokaryotic type I DNA topoisomerase"/>
    <property type="match status" value="1"/>
</dbReference>
<gene>
    <name evidence="21" type="primary">rgy</name>
    <name evidence="21" type="ORF">ENT82_03555</name>
    <name evidence="20" type="ORF">ENU43_02750</name>
</gene>
<evidence type="ECO:0000256" key="12">
    <source>
        <dbReference type="ARBA" id="ARBA00043976"/>
    </source>
</evidence>
<dbReference type="Gene3D" id="3.40.50.140">
    <property type="match status" value="1"/>
</dbReference>
<comment type="function">
    <text evidence="15">Modifies the topological state of DNA by introducing positive supercoils in an ATP-dependent process, increasing the linking number in steps of +1. Binds to single-stranded DNA, transiently cleaves and then rejoins the ends, introducing a positive supercoil in the process. The scissile phosphodiester is attacked by the catalytic tyrosine of the enzyme, resulting in the formation of a DNA-(5'-phosphotyrosyl)-enzyme intermediate. Involved in rewinding DNA strands in regions of the chromosome that have opened up to allow replication, transcription, DNA repair and/or for DNA protection.</text>
</comment>
<dbReference type="SUPFAM" id="SSF52540">
    <property type="entry name" value="P-loop containing nucleoside triphosphate hydrolases"/>
    <property type="match status" value="2"/>
</dbReference>
<comment type="subunit">
    <text evidence="2">Monomer.</text>
</comment>
<keyword evidence="8 15" id="KW-0067">ATP-binding</keyword>
<dbReference type="PANTHER" id="PTHR43505">
    <property type="entry name" value="REVERSE GYRASE"/>
    <property type="match status" value="1"/>
</dbReference>
<keyword evidence="7 15" id="KW-0862">Zinc</keyword>
<dbReference type="SMART" id="SM00382">
    <property type="entry name" value="AAA"/>
    <property type="match status" value="1"/>
</dbReference>
<dbReference type="PROSITE" id="PS50880">
    <property type="entry name" value="TOPRIM"/>
    <property type="match status" value="1"/>
</dbReference>
<evidence type="ECO:0000256" key="14">
    <source>
        <dbReference type="PROSITE-ProRule" id="PRU01380"/>
    </source>
</evidence>
<dbReference type="InterPro" id="IPR013497">
    <property type="entry name" value="Topo_IA_cen"/>
</dbReference>
<dbReference type="PROSITE" id="PS52037">
    <property type="entry name" value="ZF_RG_C"/>
    <property type="match status" value="1"/>
</dbReference>
<dbReference type="PROSITE" id="PS52039">
    <property type="entry name" value="TOPO_IA_2"/>
    <property type="match status" value="1"/>
</dbReference>
<dbReference type="NCBIfam" id="TIGR01054">
    <property type="entry name" value="rgy"/>
    <property type="match status" value="1"/>
</dbReference>
<evidence type="ECO:0000256" key="7">
    <source>
        <dbReference type="ARBA" id="ARBA00022833"/>
    </source>
</evidence>
<keyword evidence="5 15" id="KW-0547">Nucleotide-binding</keyword>
<keyword evidence="3" id="KW-0963">Cytoplasm</keyword>
<dbReference type="PANTHER" id="PTHR43505:SF1">
    <property type="entry name" value="REVERSE GYRASE"/>
    <property type="match status" value="1"/>
</dbReference>
<dbReference type="EMBL" id="DTAD01000034">
    <property type="protein sequence ID" value="HGN90190.1"/>
    <property type="molecule type" value="Genomic_DNA"/>
</dbReference>
<dbReference type="Gene3D" id="3.40.50.300">
    <property type="entry name" value="P-loop containing nucleotide triphosphate hydrolases"/>
    <property type="match status" value="3"/>
</dbReference>
<evidence type="ECO:0000256" key="1">
    <source>
        <dbReference type="ARBA" id="ARBA00004496"/>
    </source>
</evidence>
<dbReference type="Pfam" id="PF00270">
    <property type="entry name" value="DEAD"/>
    <property type="match status" value="1"/>
</dbReference>
<dbReference type="SMART" id="SM00437">
    <property type="entry name" value="TOP1Ac"/>
    <property type="match status" value="1"/>
</dbReference>
<evidence type="ECO:0000256" key="5">
    <source>
        <dbReference type="ARBA" id="ARBA00022741"/>
    </source>
</evidence>
<dbReference type="InterPro" id="IPR013826">
    <property type="entry name" value="Topo_IA_cen_sub3"/>
</dbReference>
<dbReference type="Pfam" id="PF01751">
    <property type="entry name" value="Toprim"/>
    <property type="match status" value="1"/>
</dbReference>
<evidence type="ECO:0000256" key="8">
    <source>
        <dbReference type="ARBA" id="ARBA00022840"/>
    </source>
</evidence>
<keyword evidence="10 15" id="KW-0238">DNA-binding</keyword>
<dbReference type="SMART" id="SM00493">
    <property type="entry name" value="TOPRIM"/>
    <property type="match status" value="1"/>
</dbReference>
<evidence type="ECO:0000259" key="18">
    <source>
        <dbReference type="PROSITE" id="PS52036"/>
    </source>
</evidence>
<dbReference type="GO" id="GO:0008270">
    <property type="term" value="F:zinc ion binding"/>
    <property type="evidence" value="ECO:0007669"/>
    <property type="project" value="UniProtKB-KW"/>
</dbReference>
<evidence type="ECO:0000313" key="20">
    <source>
        <dbReference type="EMBL" id="HGL40569.1"/>
    </source>
</evidence>
<dbReference type="InterPro" id="IPR023405">
    <property type="entry name" value="Topo_IA_core_domain"/>
</dbReference>
<comment type="catalytic activity">
    <reaction evidence="13 15">
        <text>ATP + H2O = ADP + phosphate + H(+)</text>
        <dbReference type="Rhea" id="RHEA:13065"/>
        <dbReference type="ChEBI" id="CHEBI:15377"/>
        <dbReference type="ChEBI" id="CHEBI:15378"/>
        <dbReference type="ChEBI" id="CHEBI:30616"/>
        <dbReference type="ChEBI" id="CHEBI:43474"/>
        <dbReference type="ChEBI" id="CHEBI:456216"/>
    </reaction>
</comment>
<dbReference type="PRINTS" id="PR00417">
    <property type="entry name" value="PRTPISMRASEI"/>
</dbReference>
<evidence type="ECO:0000256" key="10">
    <source>
        <dbReference type="ARBA" id="ARBA00023125"/>
    </source>
</evidence>
<dbReference type="InterPro" id="IPR040569">
    <property type="entry name" value="Znf_Rg"/>
</dbReference>
<dbReference type="CDD" id="cd00186">
    <property type="entry name" value="TOP1Ac"/>
    <property type="match status" value="1"/>
</dbReference>
<evidence type="ECO:0000256" key="9">
    <source>
        <dbReference type="ARBA" id="ARBA00023029"/>
    </source>
</evidence>
<dbReference type="InterPro" id="IPR027417">
    <property type="entry name" value="P-loop_NTPase"/>
</dbReference>
<dbReference type="GO" id="GO:0160097">
    <property type="term" value="F:reverse gyrase activity"/>
    <property type="evidence" value="ECO:0007669"/>
    <property type="project" value="UniProtKB-ARBA"/>
</dbReference>
<evidence type="ECO:0000259" key="19">
    <source>
        <dbReference type="PROSITE" id="PS52039"/>
    </source>
</evidence>
<comment type="similarity">
    <text evidence="12">In the N-terminal section; belongs to the DEAD box helicase family. DDVD subfamily.</text>
</comment>
<dbReference type="InterPro" id="IPR003593">
    <property type="entry name" value="AAA+_ATPase"/>
</dbReference>
<organism evidence="21">
    <name type="scientific">Caldiarchaeum subterraneum</name>
    <dbReference type="NCBI Taxonomy" id="311458"/>
    <lineage>
        <taxon>Archaea</taxon>
        <taxon>Nitrososphaerota</taxon>
        <taxon>Candidatus Caldarchaeales</taxon>
        <taxon>Candidatus Caldarchaeaceae</taxon>
        <taxon>Candidatus Caldarchaeum</taxon>
    </lineage>
</organism>
<dbReference type="InterPro" id="IPR013824">
    <property type="entry name" value="Topo_IA_cen_sub1"/>
</dbReference>
<dbReference type="InterPro" id="IPR006171">
    <property type="entry name" value="TOPRIM_dom"/>
</dbReference>
<dbReference type="SMART" id="SM00487">
    <property type="entry name" value="DEXDc"/>
    <property type="match status" value="1"/>
</dbReference>
<dbReference type="Pfam" id="PF01131">
    <property type="entry name" value="Topoisom_bac"/>
    <property type="match status" value="1"/>
</dbReference>
<evidence type="ECO:0000256" key="11">
    <source>
        <dbReference type="ARBA" id="ARBA00023235"/>
    </source>
</evidence>
<dbReference type="SMART" id="SM00436">
    <property type="entry name" value="TOP1Bc"/>
    <property type="match status" value="1"/>
</dbReference>
<comment type="subcellular location">
    <subcellularLocation>
        <location evidence="1">Cytoplasm</location>
    </subcellularLocation>
</comment>
<proteinExistence type="inferred from homology"/>
<dbReference type="CDD" id="cd17924">
    <property type="entry name" value="DDXDc_reverse_gyrase"/>
    <property type="match status" value="1"/>
</dbReference>
<keyword evidence="6 14" id="KW-0863">Zinc-finger</keyword>
<keyword evidence="9 15" id="KW-0799">Topoisomerase</keyword>
<evidence type="ECO:0000313" key="21">
    <source>
        <dbReference type="EMBL" id="HGN90190.1"/>
    </source>
</evidence>
<reference evidence="21" key="1">
    <citation type="journal article" date="2020" name="mSystems">
        <title>Genome- and Community-Level Interaction Insights into Carbon Utilization and Element Cycling Functions of Hydrothermarchaeota in Hydrothermal Sediment.</title>
        <authorList>
            <person name="Zhou Z."/>
            <person name="Liu Y."/>
            <person name="Xu W."/>
            <person name="Pan J."/>
            <person name="Luo Z.H."/>
            <person name="Li M."/>
        </authorList>
    </citation>
    <scope>NUCLEOTIDE SEQUENCE [LARGE SCALE GENOMIC DNA]</scope>
    <source>
        <strain evidence="21">SpSt-613</strain>
        <strain evidence="20">SpSt-669</strain>
    </source>
</reference>
<dbReference type="InterPro" id="IPR014001">
    <property type="entry name" value="Helicase_ATP-bd"/>
</dbReference>